<feature type="compositionally biased region" description="Basic and acidic residues" evidence="1">
    <location>
        <begin position="1"/>
        <end position="17"/>
    </location>
</feature>
<dbReference type="KEGG" id="dmm:dnm_082980"/>
<name>A0A975BVF2_9BACT</name>
<proteinExistence type="predicted"/>
<evidence type="ECO:0000313" key="2">
    <source>
        <dbReference type="EMBL" id="QTA92222.1"/>
    </source>
</evidence>
<dbReference type="EMBL" id="CP061800">
    <property type="protein sequence ID" value="QTA92222.1"/>
    <property type="molecule type" value="Genomic_DNA"/>
</dbReference>
<evidence type="ECO:0000313" key="3">
    <source>
        <dbReference type="Proteomes" id="UP000663722"/>
    </source>
</evidence>
<feature type="compositionally biased region" description="Basic and acidic residues" evidence="1">
    <location>
        <begin position="24"/>
        <end position="33"/>
    </location>
</feature>
<gene>
    <name evidence="2" type="ORF">dnm_082980</name>
</gene>
<feature type="region of interest" description="Disordered" evidence="1">
    <location>
        <begin position="1"/>
        <end position="36"/>
    </location>
</feature>
<keyword evidence="3" id="KW-1185">Reference proteome</keyword>
<dbReference type="AlphaFoldDB" id="A0A975BVF2"/>
<organism evidence="2 3">
    <name type="scientific">Desulfonema magnum</name>
    <dbReference type="NCBI Taxonomy" id="45655"/>
    <lineage>
        <taxon>Bacteria</taxon>
        <taxon>Pseudomonadati</taxon>
        <taxon>Thermodesulfobacteriota</taxon>
        <taxon>Desulfobacteria</taxon>
        <taxon>Desulfobacterales</taxon>
        <taxon>Desulfococcaceae</taxon>
        <taxon>Desulfonema</taxon>
    </lineage>
</organism>
<dbReference type="Proteomes" id="UP000663722">
    <property type="component" value="Chromosome"/>
</dbReference>
<protein>
    <submittedName>
        <fullName evidence="2">Uncharacterized protein</fullName>
    </submittedName>
</protein>
<reference evidence="2" key="1">
    <citation type="journal article" date="2021" name="Microb. Physiol.">
        <title>Proteogenomic Insights into the Physiology of Marine, Sulfate-Reducing, Filamentous Desulfonema limicola and Desulfonema magnum.</title>
        <authorList>
            <person name="Schnaars V."/>
            <person name="Wohlbrand L."/>
            <person name="Scheve S."/>
            <person name="Hinrichs C."/>
            <person name="Reinhardt R."/>
            <person name="Rabus R."/>
        </authorList>
    </citation>
    <scope>NUCLEOTIDE SEQUENCE</scope>
    <source>
        <strain evidence="2">4be13</strain>
    </source>
</reference>
<accession>A0A975BVF2</accession>
<evidence type="ECO:0000256" key="1">
    <source>
        <dbReference type="SAM" id="MobiDB-lite"/>
    </source>
</evidence>
<sequence length="54" mass="6508">MQGKLETEEKKQGDLKPKSKKTQRKELNIERSFKKSNLSLYRIRPEHCRRSSFN</sequence>